<comment type="subunit">
    <text evidence="9">The complex comprises the extracytoplasmic solute receptor protein and the two transmembrane proteins.</text>
</comment>
<dbReference type="EMBL" id="LWID01000001">
    <property type="protein sequence ID" value="MDG6895016.1"/>
    <property type="molecule type" value="Genomic_DNA"/>
</dbReference>
<dbReference type="RefSeq" id="WP_279572455.1">
    <property type="nucleotide sequence ID" value="NZ_LWID01000001.1"/>
</dbReference>
<comment type="caution">
    <text evidence="11">The sequence shown here is derived from an EMBL/GenBank/DDBJ whole genome shotgun (WGS) entry which is preliminary data.</text>
</comment>
<evidence type="ECO:0000256" key="8">
    <source>
        <dbReference type="ARBA" id="ARBA00038436"/>
    </source>
</evidence>
<keyword evidence="6 9" id="KW-1133">Transmembrane helix</keyword>
<dbReference type="GO" id="GO:0005886">
    <property type="term" value="C:plasma membrane"/>
    <property type="evidence" value="ECO:0007669"/>
    <property type="project" value="UniProtKB-SubCell"/>
</dbReference>
<gene>
    <name evidence="11" type="ORF">A6A20_05095</name>
</gene>
<protein>
    <recommendedName>
        <fullName evidence="9">TRAP transporter small permease protein</fullName>
    </recommendedName>
</protein>
<accession>A0A9X4SQ89</accession>
<evidence type="ECO:0000256" key="7">
    <source>
        <dbReference type="ARBA" id="ARBA00023136"/>
    </source>
</evidence>
<dbReference type="GO" id="GO:0022857">
    <property type="term" value="F:transmembrane transporter activity"/>
    <property type="evidence" value="ECO:0007669"/>
    <property type="project" value="UniProtKB-UniRule"/>
</dbReference>
<keyword evidence="12" id="KW-1185">Reference proteome</keyword>
<dbReference type="Proteomes" id="UP001155500">
    <property type="component" value="Unassembled WGS sequence"/>
</dbReference>
<evidence type="ECO:0000256" key="1">
    <source>
        <dbReference type="ARBA" id="ARBA00004429"/>
    </source>
</evidence>
<evidence type="ECO:0000259" key="10">
    <source>
        <dbReference type="Pfam" id="PF04290"/>
    </source>
</evidence>
<keyword evidence="5 9" id="KW-0812">Transmembrane</keyword>
<evidence type="ECO:0000256" key="9">
    <source>
        <dbReference type="RuleBase" id="RU369079"/>
    </source>
</evidence>
<feature type="transmembrane region" description="Helical" evidence="9">
    <location>
        <begin position="86"/>
        <end position="109"/>
    </location>
</feature>
<sequence length="160" mass="18063">MRELAQYVNKALEFTLVVILAVMSVLVFINVVLRYGFHSSISMTEELSRYLFVWLTFLGAILAFSENQHVRVTMFIDKLTEQKRKILSLFTDGLMLYCCYLILMGSWIQFQLNINNIAPISGIPIGINFLASLIAAIAIGLLLIARIFSTLVLLIKGVNK</sequence>
<dbReference type="PANTHER" id="PTHR35011:SF2">
    <property type="entry name" value="2,3-DIKETO-L-GULONATE TRAP TRANSPORTER SMALL PERMEASE PROTEIN YIAM"/>
    <property type="match status" value="1"/>
</dbReference>
<organism evidence="11 12">
    <name type="scientific">Volucribacter amazonae</name>
    <dbReference type="NCBI Taxonomy" id="256731"/>
    <lineage>
        <taxon>Bacteria</taxon>
        <taxon>Pseudomonadati</taxon>
        <taxon>Pseudomonadota</taxon>
        <taxon>Gammaproteobacteria</taxon>
        <taxon>Pasteurellales</taxon>
        <taxon>Pasteurellaceae</taxon>
        <taxon>Volucribacter</taxon>
    </lineage>
</organism>
<comment type="subcellular location">
    <subcellularLocation>
        <location evidence="1 9">Cell inner membrane</location>
        <topology evidence="1 9">Multi-pass membrane protein</topology>
    </subcellularLocation>
</comment>
<evidence type="ECO:0000256" key="6">
    <source>
        <dbReference type="ARBA" id="ARBA00022989"/>
    </source>
</evidence>
<comment type="function">
    <text evidence="9">Part of the tripartite ATP-independent periplasmic (TRAP) transport system.</text>
</comment>
<dbReference type="PANTHER" id="PTHR35011">
    <property type="entry name" value="2,3-DIKETO-L-GULONATE TRAP TRANSPORTER SMALL PERMEASE PROTEIN YIAM"/>
    <property type="match status" value="1"/>
</dbReference>
<feature type="domain" description="Tripartite ATP-independent periplasmic transporters DctQ component" evidence="10">
    <location>
        <begin position="23"/>
        <end position="151"/>
    </location>
</feature>
<dbReference type="AlphaFoldDB" id="A0A9X4SQ89"/>
<dbReference type="InterPro" id="IPR007387">
    <property type="entry name" value="TRAP_DctQ"/>
</dbReference>
<feature type="transmembrane region" description="Helical" evidence="9">
    <location>
        <begin position="129"/>
        <end position="155"/>
    </location>
</feature>
<keyword evidence="4 9" id="KW-0997">Cell inner membrane</keyword>
<evidence type="ECO:0000256" key="5">
    <source>
        <dbReference type="ARBA" id="ARBA00022692"/>
    </source>
</evidence>
<evidence type="ECO:0000256" key="4">
    <source>
        <dbReference type="ARBA" id="ARBA00022519"/>
    </source>
</evidence>
<dbReference type="Pfam" id="PF04290">
    <property type="entry name" value="DctQ"/>
    <property type="match status" value="1"/>
</dbReference>
<evidence type="ECO:0000313" key="11">
    <source>
        <dbReference type="EMBL" id="MDG6895016.1"/>
    </source>
</evidence>
<reference evidence="11" key="1">
    <citation type="submission" date="2016-03" db="EMBL/GenBank/DDBJ databases">
        <title>Co-evolution between Pasteurellaceae and their hosts.</title>
        <authorList>
            <person name="Hansen M.J."/>
            <person name="Bojesen A.M."/>
            <person name="Planet P."/>
        </authorList>
    </citation>
    <scope>NUCLEOTIDE SEQUENCE</scope>
    <source>
        <strain evidence="11">146/S8/89</strain>
    </source>
</reference>
<keyword evidence="2 9" id="KW-0813">Transport</keyword>
<keyword evidence="7 9" id="KW-0472">Membrane</keyword>
<feature type="transmembrane region" description="Helical" evidence="9">
    <location>
        <begin position="12"/>
        <end position="35"/>
    </location>
</feature>
<evidence type="ECO:0000313" key="12">
    <source>
        <dbReference type="Proteomes" id="UP001155500"/>
    </source>
</evidence>
<evidence type="ECO:0000256" key="2">
    <source>
        <dbReference type="ARBA" id="ARBA00022448"/>
    </source>
</evidence>
<name>A0A9X4SQ89_9PAST</name>
<keyword evidence="3" id="KW-1003">Cell membrane</keyword>
<dbReference type="GO" id="GO:0015740">
    <property type="term" value="P:C4-dicarboxylate transport"/>
    <property type="evidence" value="ECO:0007669"/>
    <property type="project" value="TreeGrafter"/>
</dbReference>
<evidence type="ECO:0000256" key="3">
    <source>
        <dbReference type="ARBA" id="ARBA00022475"/>
    </source>
</evidence>
<proteinExistence type="inferred from homology"/>
<comment type="similarity">
    <text evidence="8 9">Belongs to the TRAP transporter small permease family.</text>
</comment>
<feature type="transmembrane region" description="Helical" evidence="9">
    <location>
        <begin position="47"/>
        <end position="65"/>
    </location>
</feature>
<dbReference type="InterPro" id="IPR055348">
    <property type="entry name" value="DctQ"/>
</dbReference>